<feature type="compositionally biased region" description="Basic and acidic residues" evidence="1">
    <location>
        <begin position="1168"/>
        <end position="1184"/>
    </location>
</feature>
<protein>
    <submittedName>
        <fullName evidence="2">Uncharacterized protein</fullName>
    </submittedName>
</protein>
<feature type="compositionally biased region" description="Basic and acidic residues" evidence="1">
    <location>
        <begin position="698"/>
        <end position="713"/>
    </location>
</feature>
<feature type="compositionally biased region" description="Basic and acidic residues" evidence="1">
    <location>
        <begin position="216"/>
        <end position="236"/>
    </location>
</feature>
<name>A0A1I8PG40_STOCA</name>
<feature type="compositionally biased region" description="Basic and acidic residues" evidence="1">
    <location>
        <begin position="1892"/>
        <end position="1909"/>
    </location>
</feature>
<feature type="compositionally biased region" description="Basic and acidic residues" evidence="1">
    <location>
        <begin position="436"/>
        <end position="445"/>
    </location>
</feature>
<feature type="compositionally biased region" description="Polar residues" evidence="1">
    <location>
        <begin position="1650"/>
        <end position="1683"/>
    </location>
</feature>
<feature type="compositionally biased region" description="Polar residues" evidence="1">
    <location>
        <begin position="878"/>
        <end position="888"/>
    </location>
</feature>
<sequence>MEEIEYLEEYEDIVLQPGPASNSAGTSATNAKIDNDEGSSSSLDQDIFNILFDNHSDDDNDDQPQARRNELNTNSKVVSRASVDSIDLLNDLGEQVAKEFEDKGNIAGPSTKKTLNSQKKLSTIAKLQRGCVVKKGGNSALSTKAQSTAGGVQRNLTDAKGPSSTNALSKSYINRSSLPVRTYQSLTSKTIQVKGIAGSPTLKDPTVKRRPATIIKPEKIVSKDPPEDPLNLDDHSSSGYTLSDVSGETYNSISEFDDDENFNSNIDNLDNGSSNSQVIDISNDSSGSRSQFEDLRVSTPSPVISEDRDLSYLPGEPKRSSPKFMANHEIIKSLLNKGEKPKLLQLLNEHDKADIKEKCCSLSTEISSKDLCEQKDVPKAMNRDMESPGTMSHDSYFSVVNEMLEESYAEAMKNSRHDGLPNQEVGAEMEIENENDSDRKDDRVADNTTEISREEEETEKPKQLHEIEKFVDDEHGFQGFQDSTAGNNEIDKAALAVVHKYTASVENKINPTTKSKCVTSDVPTTSQLTEFPTAASKILKGKCSTKTISQDKRSAEKGKESLKKNIEIQLTEFPTVASKILKEKCSTKTISQDKRSADQGKESLIRNTVEFQRGPIRNPFVQRTHKQSSRETIPKAISKDNSQERSHCGSQPQYNNKKEQLNSKNQPKTSTDNIKKSKSDESLHYERKLNTSLGTVRSESDRKELKNKTVAEEKDKILTEAPRKAVFYECKKNSQKTNSHEKLMSDEEKYKSDILHSQDKISKSASKDHSQTLNVKYESSGKEAMQRILEAKVTVSLQRIEVEKNAKMKASTHEKQNKAGSNNKKLPQKETETSQTKTPSTKIPEETSDNEMKTIDTANVSHKVYEPNQGEDIEFKPSTKTKTTTDNPQNDHQREVDDKKIATKDAEQKSSKSETKTVKEPKRVELVSVHSDKGYNVYDTKCDPNKTKPSKKESEREKGLQRKDTDLKAKIDIASKTHKTYLEGLKEERNIANEDVSSLKYTSIEADSIKCVINKEIAIRGDKKTPHSTIAHNEENNMSSTLNPKSSAGEQATSKIDVSLVEKEENKPENVEIKFKNVMPNNNQNVSSMKELAAQDANSKRGVVNTEQLFAKQSPCTKAIGEGKTIASNGDKVSKNNKDQCKARSNENPFENKNKVNITPPRSSKQSPKTDKSLPKDDELKDQRLNTNKGDITRKDKKEDECEAENKNKKNNSPEVIAKTPTQLQEDDNGTHSPRKQMRKTRGVKNCSEASTDENISKLLEEERLSIQTQRFARKTRNSTPTCDNLEKEFQSNQTEGLSELSNARAPTPCASAKEDNQSTKKSRSTVDKSNDDHKQKQKLTKNENLADITSQSTITTIKSSCGKDDKERTFWNSVPKENLSNNLALKSGTNLKDGDSFSFKTNSPDIKTKIAIQQETTQEAVEAIKQDEGHSDSDGNTLISCNARTSSTISLSPKEDFNRAQGKSKKEIKQTMAPQAALSDAADKVEVPVTANHSRNIFDNCSKTVDAVPLICKEMQKSLACSESSDISVHQDVSKSETSSSRNAPLHDLREEKKRMVQTTTKCVRENLSAIKNKPIIDRGRSLRNREMETNFSTDGLVEMNSFKQPKREISPKSEYTLKRKLRSPALDTLSQSSNSKRQKNESSRNRDSNSAVVYTPSIEGSKTISSTTRFSTKASDFSSHGTPKRQAEELQTQSVCENVSISFEHLGGVSNVKTPDIIQKQASEIQAPVMATLSVNSKRLRNIQKSREKVCPNKTSVVPDKRRPKISPEKSPNSTKVLSFAEWLETNGRKDFTQESQTIEERNKFRRRQNKSMGNLQQPDSKTKYYKHDFVAKQALQLPTEQTTVRNNITITNAEDVDLKGQDDENVSTLTRTENIPVRRGVTKNLFETSHTKPDVHPKQSLEHKDSVSVGEVRQNLQDSSRSAKNCEEVKSCLIKTSSTRTCPKIKKRRVAGIGRKTKRNIRVKRKDILVRALPSMKHEKVKGKRTEIDILIESMSKEMKDGGIEDLLNTSNIVKRQRISTKRRCAIDSGKSAEETTCAEANTNLISTKESPRKSPVKNCSPQGKHRKSALLKSSANESFLMEAEKALIDEIEIKNMNTCFLQPMPSGQQKNIHRNKNVNKFQFKAPHPPQATILQFANAPSKSSSSERISHINENISDKGDVDKIEISPSSKFVPPMMCRKFRVRLNSSFVRKYWQILKKEGQIKTQPHSTHLTKSDTLRNFKNARKLHDATSLSISKNKEIGRNKISFGLEEAVGLNQVPNLQSRKVSAKKDYKKDIAIRKESITPSTNDLGHSVDLFKEGRQSVRNIQSLSPNFEPSDSVKTVSSALPESVNKQPVSSVSEQALPVELKNEFIDENPTNMDDAILPDTPTLMARAQSITQAAASALSNTIMPTDIRLLTNDPSSTTNTYVPSFGVSPTLVDSKGTRMYTFLHPAKYSRNHGNVLLDFCCPNLDGPMPAIDPTRIHAQVQTPVIELPSFIVLTTKVVTRAELESNSSVIPAIIRKKAEKLRNSIALHQNTSAPPHIQAKAIMSVPQTLLPPHTRSPVAITMGTPQINTTENQLSPTVNALTKYLPSTTTITPKLCSSLPQSTFAVHHSCSPNTNLISPITVVPNSSAMLNEMQINLLRSNLRRFDVIFKKLVQPFDKLNFAERHQIIDNLVSIGKFLPKDLERTIVLMEEYLKQINKLHEPQISSLNNYAMPIAETLPTLPIMQMPPLQPSPQIASSQQIFNSTTSRKQVDHPETNKARRVESTQKNNTTTGKQRQVPIYDTERNIIGYQLQVIAPPQSTVPSHTKPTMSPTTSKAVVSSTSLDSANRNQKKPVKRPANDSPRIFYASQPLKASTPKISLNSPTYSSKTLTQDNSYEKSHQGHIVTTVRSAGPSAGTETITTTTTLATVKRITRSRAAGSKIIIVSRSNSNEESILPDINQQTEIKNEKDIDFVA</sequence>
<feature type="compositionally biased region" description="Polar residues" evidence="1">
    <location>
        <begin position="1027"/>
        <end position="1056"/>
    </location>
</feature>
<feature type="region of interest" description="Disordered" evidence="1">
    <location>
        <begin position="148"/>
        <end position="170"/>
    </location>
</feature>
<feature type="compositionally biased region" description="Polar residues" evidence="1">
    <location>
        <begin position="262"/>
        <end position="290"/>
    </location>
</feature>
<feature type="compositionally biased region" description="Polar residues" evidence="1">
    <location>
        <begin position="2759"/>
        <end position="2769"/>
    </location>
</feature>
<keyword evidence="3" id="KW-1185">Reference proteome</keyword>
<feature type="region of interest" description="Disordered" evidence="1">
    <location>
        <begin position="1753"/>
        <end position="1776"/>
    </location>
</feature>
<feature type="region of interest" description="Disordered" evidence="1">
    <location>
        <begin position="1524"/>
        <end position="1558"/>
    </location>
</feature>
<feature type="region of interest" description="Disordered" evidence="1">
    <location>
        <begin position="732"/>
        <end position="782"/>
    </location>
</feature>
<feature type="region of interest" description="Disordered" evidence="1">
    <location>
        <begin position="430"/>
        <end position="462"/>
    </location>
</feature>
<dbReference type="OrthoDB" id="8070501at2759"/>
<evidence type="ECO:0000313" key="2">
    <source>
        <dbReference type="EnsemblMetazoa" id="SCAU007804-PC"/>
    </source>
</evidence>
<feature type="compositionally biased region" description="Basic and acidic residues" evidence="1">
    <location>
        <begin position="1191"/>
        <end position="1208"/>
    </location>
</feature>
<dbReference type="EnsemblMetazoa" id="SCAU007804-RC">
    <property type="protein sequence ID" value="SCAU007804-PC"/>
    <property type="gene ID" value="SCAU007804"/>
</dbReference>
<feature type="compositionally biased region" description="Polar residues" evidence="1">
    <location>
        <begin position="2792"/>
        <end position="2823"/>
    </location>
</feature>
<feature type="region of interest" description="Disordered" evidence="1">
    <location>
        <begin position="197"/>
        <end position="321"/>
    </location>
</feature>
<feature type="compositionally biased region" description="Basic and acidic residues" evidence="1">
    <location>
        <begin position="1546"/>
        <end position="1556"/>
    </location>
</feature>
<feature type="compositionally biased region" description="Basic and acidic residues" evidence="1">
    <location>
        <begin position="673"/>
        <end position="689"/>
    </location>
</feature>
<feature type="region of interest" description="Disordered" evidence="1">
    <location>
        <begin position="1892"/>
        <end position="1924"/>
    </location>
</feature>
<feature type="region of interest" description="Disordered" evidence="1">
    <location>
        <begin position="1598"/>
        <end position="1693"/>
    </location>
</feature>
<feature type="region of interest" description="Disordered" evidence="1">
    <location>
        <begin position="587"/>
        <end position="713"/>
    </location>
</feature>
<feature type="compositionally biased region" description="Polar residues" evidence="1">
    <location>
        <begin position="662"/>
        <end position="672"/>
    </location>
</feature>
<feature type="compositionally biased region" description="Basic and acidic residues" evidence="1">
    <location>
        <begin position="1132"/>
        <end position="1154"/>
    </location>
</feature>
<gene>
    <name evidence="2" type="primary">106086534</name>
</gene>
<organism evidence="2 3">
    <name type="scientific">Stomoxys calcitrans</name>
    <name type="common">Stable fly</name>
    <name type="synonym">Conops calcitrans</name>
    <dbReference type="NCBI Taxonomy" id="35570"/>
    <lineage>
        <taxon>Eukaryota</taxon>
        <taxon>Metazoa</taxon>
        <taxon>Ecdysozoa</taxon>
        <taxon>Arthropoda</taxon>
        <taxon>Hexapoda</taxon>
        <taxon>Insecta</taxon>
        <taxon>Pterygota</taxon>
        <taxon>Neoptera</taxon>
        <taxon>Endopterygota</taxon>
        <taxon>Diptera</taxon>
        <taxon>Brachycera</taxon>
        <taxon>Muscomorpha</taxon>
        <taxon>Muscoidea</taxon>
        <taxon>Muscidae</taxon>
        <taxon>Stomoxys</taxon>
    </lineage>
</organism>
<feature type="region of interest" description="Disordered" evidence="1">
    <location>
        <begin position="1024"/>
        <end position="1068"/>
    </location>
</feature>
<feature type="compositionally biased region" description="Basic and acidic residues" evidence="1">
    <location>
        <begin position="1607"/>
        <end position="1619"/>
    </location>
</feature>
<feature type="compositionally biased region" description="Basic and acidic residues" evidence="1">
    <location>
        <begin position="2743"/>
        <end position="2758"/>
    </location>
</feature>
<feature type="region of interest" description="Disordered" evidence="1">
    <location>
        <begin position="1291"/>
        <end position="1346"/>
    </location>
</feature>
<dbReference type="VEuPathDB" id="VectorBase:SCAU007804"/>
<evidence type="ECO:0000256" key="1">
    <source>
        <dbReference type="SAM" id="MobiDB-lite"/>
    </source>
</evidence>
<proteinExistence type="predicted"/>
<feature type="compositionally biased region" description="Polar residues" evidence="1">
    <location>
        <begin position="1155"/>
        <end position="1167"/>
    </location>
</feature>
<feature type="compositionally biased region" description="Polar residues" evidence="1">
    <location>
        <begin position="237"/>
        <end position="254"/>
    </location>
</feature>
<feature type="compositionally biased region" description="Basic and acidic residues" evidence="1">
    <location>
        <begin position="587"/>
        <end position="604"/>
    </location>
</feature>
<feature type="compositionally biased region" description="Basic and acidic residues" evidence="1">
    <location>
        <begin position="628"/>
        <end position="647"/>
    </location>
</feature>
<feature type="region of interest" description="Disordered" evidence="1">
    <location>
        <begin position="2048"/>
        <end position="2074"/>
    </location>
</feature>
<feature type="region of interest" description="Disordered" evidence="1">
    <location>
        <begin position="15"/>
        <end position="77"/>
    </location>
</feature>
<feature type="region of interest" description="Disordered" evidence="1">
    <location>
        <begin position="1111"/>
        <end position="1257"/>
    </location>
</feature>
<feature type="compositionally biased region" description="Basic and acidic residues" evidence="1">
    <location>
        <begin position="889"/>
        <end position="933"/>
    </location>
</feature>
<feature type="compositionally biased region" description="Polar residues" evidence="1">
    <location>
        <begin position="1291"/>
        <end position="1302"/>
    </location>
</feature>
<feature type="compositionally biased region" description="Basic and acidic residues" evidence="1">
    <location>
        <begin position="940"/>
        <end position="966"/>
    </location>
</feature>
<reference evidence="2" key="1">
    <citation type="submission" date="2020-05" db="UniProtKB">
        <authorList>
            <consortium name="EnsemblMetazoa"/>
        </authorList>
    </citation>
    <scope>IDENTIFICATION</scope>
    <source>
        <strain evidence="2">USDA</strain>
    </source>
</reference>
<feature type="compositionally biased region" description="Basic and acidic residues" evidence="1">
    <location>
        <begin position="803"/>
        <end position="817"/>
    </location>
</feature>
<feature type="compositionally biased region" description="Basic and acidic residues" evidence="1">
    <location>
        <begin position="738"/>
        <end position="770"/>
    </location>
</feature>
<feature type="compositionally biased region" description="Low complexity" evidence="1">
    <location>
        <begin position="17"/>
        <end position="31"/>
    </location>
</feature>
<feature type="compositionally biased region" description="Basic residues" evidence="1">
    <location>
        <begin position="1233"/>
        <end position="1243"/>
    </location>
</feature>
<feature type="region of interest" description="Disordered" evidence="1">
    <location>
        <begin position="2737"/>
        <end position="2774"/>
    </location>
</feature>
<feature type="compositionally biased region" description="Basic and acidic residues" evidence="1">
    <location>
        <begin position="1640"/>
        <end position="1649"/>
    </location>
</feature>
<evidence type="ECO:0000313" key="3">
    <source>
        <dbReference type="Proteomes" id="UP000095300"/>
    </source>
</evidence>
<dbReference type="Proteomes" id="UP000095300">
    <property type="component" value="Unassembled WGS sequence"/>
</dbReference>
<accession>A0A1I8PG40</accession>
<feature type="region of interest" description="Disordered" evidence="1">
    <location>
        <begin position="2792"/>
        <end position="2837"/>
    </location>
</feature>
<feature type="region of interest" description="Disordered" evidence="1">
    <location>
        <begin position="803"/>
        <end position="966"/>
    </location>
</feature>
<feature type="compositionally biased region" description="Basic and acidic residues" evidence="1">
    <location>
        <begin position="1313"/>
        <end position="1335"/>
    </location>
</feature>